<accession>A0A370UC92</accession>
<dbReference type="InterPro" id="IPR020904">
    <property type="entry name" value="Sc_DH/Rdtase_CS"/>
</dbReference>
<reference evidence="3 4" key="1">
    <citation type="submission" date="2018-06" db="EMBL/GenBank/DDBJ databases">
        <title>Marinomonas sp. YLB-05 draft genome sequence.</title>
        <authorList>
            <person name="Yu L."/>
            <person name="Tang X."/>
        </authorList>
    </citation>
    <scope>NUCLEOTIDE SEQUENCE [LARGE SCALE GENOMIC DNA]</scope>
    <source>
        <strain evidence="3 4">YLB-05</strain>
    </source>
</reference>
<keyword evidence="2" id="KW-0560">Oxidoreductase</keyword>
<comment type="caution">
    <text evidence="3">The sequence shown here is derived from an EMBL/GenBank/DDBJ whole genome shotgun (WGS) entry which is preliminary data.</text>
</comment>
<keyword evidence="4" id="KW-1185">Reference proteome</keyword>
<dbReference type="PRINTS" id="PR00081">
    <property type="entry name" value="GDHRDH"/>
</dbReference>
<dbReference type="Pfam" id="PF00106">
    <property type="entry name" value="adh_short"/>
    <property type="match status" value="1"/>
</dbReference>
<dbReference type="GO" id="GO:0016491">
    <property type="term" value="F:oxidoreductase activity"/>
    <property type="evidence" value="ECO:0007669"/>
    <property type="project" value="UniProtKB-KW"/>
</dbReference>
<dbReference type="RefSeq" id="WP_115467455.1">
    <property type="nucleotide sequence ID" value="NZ_QKRA01000002.1"/>
</dbReference>
<sequence length="249" mass="27856">MPDTAQSKTVWITGASSGLGFSMVKEQLKAGHRVIASARNEGKLADLKQEYSEQLHFIAFDVADADQVESVGDAMLQLTDTLDLAILNAGTCEYLDIEQPDWSLFERVNEVNYMGVVRSVQVCLPLLKKTPNAHLVGVSSQAVQAPFIRSEAYGASKAAVRYFMASLRLDIAPYDIDVTCILPGFVDTPLTQKNDFDMPFIMSPEKATERINKAIEKRVFEYAFPRRLTLALALSRWMPTLWFKQNARK</sequence>
<evidence type="ECO:0000256" key="1">
    <source>
        <dbReference type="ARBA" id="ARBA00006484"/>
    </source>
</evidence>
<dbReference type="OrthoDB" id="335726at2"/>
<evidence type="ECO:0000313" key="3">
    <source>
        <dbReference type="EMBL" id="RDL45422.1"/>
    </source>
</evidence>
<name>A0A370UC92_9GAMM</name>
<dbReference type="PROSITE" id="PS00061">
    <property type="entry name" value="ADH_SHORT"/>
    <property type="match status" value="1"/>
</dbReference>
<dbReference type="Gene3D" id="3.40.50.720">
    <property type="entry name" value="NAD(P)-binding Rossmann-like Domain"/>
    <property type="match status" value="1"/>
</dbReference>
<dbReference type="PANTHER" id="PTHR44196:SF1">
    <property type="entry name" value="DEHYDROGENASE_REDUCTASE SDR FAMILY MEMBER 7B"/>
    <property type="match status" value="1"/>
</dbReference>
<dbReference type="GO" id="GO:0016020">
    <property type="term" value="C:membrane"/>
    <property type="evidence" value="ECO:0007669"/>
    <property type="project" value="TreeGrafter"/>
</dbReference>
<dbReference type="Proteomes" id="UP000254326">
    <property type="component" value="Unassembled WGS sequence"/>
</dbReference>
<dbReference type="AlphaFoldDB" id="A0A370UC92"/>
<comment type="similarity">
    <text evidence="1">Belongs to the short-chain dehydrogenases/reductases (SDR) family.</text>
</comment>
<gene>
    <name evidence="3" type="ORF">DN730_07380</name>
</gene>
<dbReference type="SUPFAM" id="SSF51735">
    <property type="entry name" value="NAD(P)-binding Rossmann-fold domains"/>
    <property type="match status" value="1"/>
</dbReference>
<evidence type="ECO:0000256" key="2">
    <source>
        <dbReference type="ARBA" id="ARBA00023002"/>
    </source>
</evidence>
<evidence type="ECO:0000313" key="4">
    <source>
        <dbReference type="Proteomes" id="UP000254326"/>
    </source>
</evidence>
<dbReference type="InterPro" id="IPR002347">
    <property type="entry name" value="SDR_fam"/>
</dbReference>
<dbReference type="InterPro" id="IPR036291">
    <property type="entry name" value="NAD(P)-bd_dom_sf"/>
</dbReference>
<protein>
    <submittedName>
        <fullName evidence="3">Short-chain dehydrogenase</fullName>
    </submittedName>
</protein>
<dbReference type="PANTHER" id="PTHR44196">
    <property type="entry name" value="DEHYDROGENASE/REDUCTASE SDR FAMILY MEMBER 7B"/>
    <property type="match status" value="1"/>
</dbReference>
<organism evidence="3 4">
    <name type="scientific">Marinomonas piezotolerans</name>
    <dbReference type="NCBI Taxonomy" id="2213058"/>
    <lineage>
        <taxon>Bacteria</taxon>
        <taxon>Pseudomonadati</taxon>
        <taxon>Pseudomonadota</taxon>
        <taxon>Gammaproteobacteria</taxon>
        <taxon>Oceanospirillales</taxon>
        <taxon>Oceanospirillaceae</taxon>
        <taxon>Marinomonas</taxon>
    </lineage>
</organism>
<proteinExistence type="inferred from homology"/>
<dbReference type="EMBL" id="QKRA01000002">
    <property type="protein sequence ID" value="RDL45422.1"/>
    <property type="molecule type" value="Genomic_DNA"/>
</dbReference>